<dbReference type="EMBL" id="BSFM01000004">
    <property type="protein sequence ID" value="GLK82687.1"/>
    <property type="molecule type" value="Genomic_DNA"/>
</dbReference>
<organism evidence="1 2">
    <name type="scientific">Ancylobacter defluvii</name>
    <dbReference type="NCBI Taxonomy" id="1282440"/>
    <lineage>
        <taxon>Bacteria</taxon>
        <taxon>Pseudomonadati</taxon>
        <taxon>Pseudomonadota</taxon>
        <taxon>Alphaproteobacteria</taxon>
        <taxon>Hyphomicrobiales</taxon>
        <taxon>Xanthobacteraceae</taxon>
        <taxon>Ancylobacter</taxon>
    </lineage>
</organism>
<evidence type="ECO:0000313" key="2">
    <source>
        <dbReference type="Proteomes" id="UP001143330"/>
    </source>
</evidence>
<gene>
    <name evidence="1" type="ORF">GCM10017653_07560</name>
</gene>
<reference evidence="1" key="2">
    <citation type="submission" date="2023-01" db="EMBL/GenBank/DDBJ databases">
        <authorList>
            <person name="Sun Q."/>
            <person name="Evtushenko L."/>
        </authorList>
    </citation>
    <scope>NUCLEOTIDE SEQUENCE</scope>
    <source>
        <strain evidence="1">VKM B-2789</strain>
    </source>
</reference>
<accession>A0A9W6JSY8</accession>
<sequence length="83" mass="9250">MVFRTRDLFVRQRTQLINALRGHLAEHGVVAPQGVLNVKALADIIEDTASGLDLLVVETAQLYLEQIELFVAEDHHAREGTSE</sequence>
<proteinExistence type="predicted"/>
<name>A0A9W6JSY8_9HYPH</name>
<dbReference type="Proteomes" id="UP001143330">
    <property type="component" value="Unassembled WGS sequence"/>
</dbReference>
<keyword evidence="2" id="KW-1185">Reference proteome</keyword>
<reference evidence="1" key="1">
    <citation type="journal article" date="2014" name="Int. J. Syst. Evol. Microbiol.">
        <title>Complete genome sequence of Corynebacterium casei LMG S-19264T (=DSM 44701T), isolated from a smear-ripened cheese.</title>
        <authorList>
            <consortium name="US DOE Joint Genome Institute (JGI-PGF)"/>
            <person name="Walter F."/>
            <person name="Albersmeier A."/>
            <person name="Kalinowski J."/>
            <person name="Ruckert C."/>
        </authorList>
    </citation>
    <scope>NUCLEOTIDE SEQUENCE</scope>
    <source>
        <strain evidence="1">VKM B-2789</strain>
    </source>
</reference>
<dbReference type="AlphaFoldDB" id="A0A9W6JSY8"/>
<protein>
    <submittedName>
        <fullName evidence="1">Uncharacterized protein</fullName>
    </submittedName>
</protein>
<evidence type="ECO:0000313" key="1">
    <source>
        <dbReference type="EMBL" id="GLK82687.1"/>
    </source>
</evidence>
<comment type="caution">
    <text evidence="1">The sequence shown here is derived from an EMBL/GenBank/DDBJ whole genome shotgun (WGS) entry which is preliminary data.</text>
</comment>